<evidence type="ECO:0000256" key="1">
    <source>
        <dbReference type="ARBA" id="ARBA00022723"/>
    </source>
</evidence>
<dbReference type="PROSITE" id="PS50089">
    <property type="entry name" value="ZF_RING_2"/>
    <property type="match status" value="1"/>
</dbReference>
<dbReference type="GO" id="GO:0008270">
    <property type="term" value="F:zinc ion binding"/>
    <property type="evidence" value="ECO:0007669"/>
    <property type="project" value="UniProtKB-KW"/>
</dbReference>
<dbReference type="Pfam" id="PF13639">
    <property type="entry name" value="zf-RING_2"/>
    <property type="match status" value="1"/>
</dbReference>
<organism evidence="7 8">
    <name type="scientific">Escallonia herrerae</name>
    <dbReference type="NCBI Taxonomy" id="1293975"/>
    <lineage>
        <taxon>Eukaryota</taxon>
        <taxon>Viridiplantae</taxon>
        <taxon>Streptophyta</taxon>
        <taxon>Embryophyta</taxon>
        <taxon>Tracheophyta</taxon>
        <taxon>Spermatophyta</taxon>
        <taxon>Magnoliopsida</taxon>
        <taxon>eudicotyledons</taxon>
        <taxon>Gunneridae</taxon>
        <taxon>Pentapetalae</taxon>
        <taxon>asterids</taxon>
        <taxon>campanulids</taxon>
        <taxon>Escalloniales</taxon>
        <taxon>Escalloniaceae</taxon>
        <taxon>Escallonia</taxon>
    </lineage>
</organism>
<dbReference type="GO" id="GO:0061630">
    <property type="term" value="F:ubiquitin protein ligase activity"/>
    <property type="evidence" value="ECO:0007669"/>
    <property type="project" value="TreeGrafter"/>
</dbReference>
<feature type="chain" id="PRO_5041688400" description="RING-type domain-containing protein" evidence="5">
    <location>
        <begin position="24"/>
        <end position="161"/>
    </location>
</feature>
<evidence type="ECO:0000256" key="4">
    <source>
        <dbReference type="PROSITE-ProRule" id="PRU00175"/>
    </source>
</evidence>
<sequence length="161" mass="18751">MSSLVDFATNILLFLLWILFVCSRRNVLPKVDREFLVRNLKWGWSFFFRSIDQTKADDVQVNGKELRTRCYEAKLGFEGAVECAVCLCKIEEGDEIRDLRCEHIFHRACLDKWIGLRRLTCPLCRSCLAPRTTPSHEPGEEVLIFNFCSSSSRDRTRWGLL</sequence>
<feature type="signal peptide" evidence="5">
    <location>
        <begin position="1"/>
        <end position="23"/>
    </location>
</feature>
<dbReference type="AlphaFoldDB" id="A0AA88WNI5"/>
<gene>
    <name evidence="7" type="ORF">RJ639_039166</name>
</gene>
<keyword evidence="2 4" id="KW-0863">Zinc-finger</keyword>
<name>A0AA88WNI5_9ASTE</name>
<dbReference type="Proteomes" id="UP001188597">
    <property type="component" value="Unassembled WGS sequence"/>
</dbReference>
<keyword evidence="5" id="KW-0732">Signal</keyword>
<evidence type="ECO:0000313" key="8">
    <source>
        <dbReference type="Proteomes" id="UP001188597"/>
    </source>
</evidence>
<evidence type="ECO:0000313" key="7">
    <source>
        <dbReference type="EMBL" id="KAK3029674.1"/>
    </source>
</evidence>
<dbReference type="Gene3D" id="3.30.40.10">
    <property type="entry name" value="Zinc/RING finger domain, C3HC4 (zinc finger)"/>
    <property type="match status" value="1"/>
</dbReference>
<comment type="caution">
    <text evidence="7">The sequence shown here is derived from an EMBL/GenBank/DDBJ whole genome shotgun (WGS) entry which is preliminary data.</text>
</comment>
<evidence type="ECO:0000256" key="3">
    <source>
        <dbReference type="ARBA" id="ARBA00022833"/>
    </source>
</evidence>
<dbReference type="GO" id="GO:0016567">
    <property type="term" value="P:protein ubiquitination"/>
    <property type="evidence" value="ECO:0007669"/>
    <property type="project" value="TreeGrafter"/>
</dbReference>
<dbReference type="SMART" id="SM00184">
    <property type="entry name" value="RING"/>
    <property type="match status" value="1"/>
</dbReference>
<evidence type="ECO:0000256" key="5">
    <source>
        <dbReference type="SAM" id="SignalP"/>
    </source>
</evidence>
<dbReference type="PANTHER" id="PTHR45969">
    <property type="entry name" value="RING ZINC FINGER PROTEIN-RELATED"/>
    <property type="match status" value="1"/>
</dbReference>
<keyword evidence="8" id="KW-1185">Reference proteome</keyword>
<keyword evidence="1" id="KW-0479">Metal-binding</keyword>
<dbReference type="InterPro" id="IPR001841">
    <property type="entry name" value="Znf_RING"/>
</dbReference>
<protein>
    <recommendedName>
        <fullName evidence="6">RING-type domain-containing protein</fullName>
    </recommendedName>
</protein>
<evidence type="ECO:0000259" key="6">
    <source>
        <dbReference type="PROSITE" id="PS50089"/>
    </source>
</evidence>
<dbReference type="SUPFAM" id="SSF57850">
    <property type="entry name" value="RING/U-box"/>
    <property type="match status" value="1"/>
</dbReference>
<reference evidence="7" key="1">
    <citation type="submission" date="2022-12" db="EMBL/GenBank/DDBJ databases">
        <title>Draft genome assemblies for two species of Escallonia (Escalloniales).</title>
        <authorList>
            <person name="Chanderbali A."/>
            <person name="Dervinis C."/>
            <person name="Anghel I."/>
            <person name="Soltis D."/>
            <person name="Soltis P."/>
            <person name="Zapata F."/>
        </authorList>
    </citation>
    <scope>NUCLEOTIDE SEQUENCE</scope>
    <source>
        <strain evidence="7">UCBG64.0493</strain>
        <tissue evidence="7">Leaf</tissue>
    </source>
</reference>
<dbReference type="PANTHER" id="PTHR45969:SF55">
    <property type="entry name" value="OS07G0686300 PROTEIN"/>
    <property type="match status" value="1"/>
</dbReference>
<accession>A0AA88WNI5</accession>
<proteinExistence type="predicted"/>
<dbReference type="InterPro" id="IPR013083">
    <property type="entry name" value="Znf_RING/FYVE/PHD"/>
</dbReference>
<feature type="domain" description="RING-type" evidence="6">
    <location>
        <begin position="83"/>
        <end position="125"/>
    </location>
</feature>
<dbReference type="EMBL" id="JAVXUP010000369">
    <property type="protein sequence ID" value="KAK3029674.1"/>
    <property type="molecule type" value="Genomic_DNA"/>
</dbReference>
<keyword evidence="3" id="KW-0862">Zinc</keyword>
<evidence type="ECO:0000256" key="2">
    <source>
        <dbReference type="ARBA" id="ARBA00022771"/>
    </source>
</evidence>